<evidence type="ECO:0000259" key="3">
    <source>
        <dbReference type="Pfam" id="PF20445"/>
    </source>
</evidence>
<proteinExistence type="predicted"/>
<evidence type="ECO:0000259" key="2">
    <source>
        <dbReference type="Pfam" id="PF07999"/>
    </source>
</evidence>
<dbReference type="InterPro" id="IPR006518">
    <property type="entry name" value="Trypano_RHS"/>
</dbReference>
<dbReference type="VEuPathDB" id="TriTrypDB:TCDM_12607"/>
<name>A0A2V2VMS4_TRYCR</name>
<gene>
    <name evidence="5" type="ORF">C3747_253g60</name>
</gene>
<dbReference type="VEuPathDB" id="TriTrypDB:TCSYLVIO_002078"/>
<dbReference type="OMA" id="REIMAFY"/>
<feature type="domain" description="Retrotransposon hot spot protein,C-terminal" evidence="2">
    <location>
        <begin position="315"/>
        <end position="611"/>
    </location>
</feature>
<feature type="domain" description="Retrotransposon hot spot protein N-terminal" evidence="3">
    <location>
        <begin position="198"/>
        <end position="302"/>
    </location>
</feature>
<evidence type="ECO:0000313" key="5">
    <source>
        <dbReference type="EMBL" id="PWU96518.1"/>
    </source>
</evidence>
<dbReference type="VEuPathDB" id="TriTrypDB:TcCL_NonESM09879"/>
<reference evidence="5 6" key="1">
    <citation type="journal article" date="2018" name="Microb. Genom.">
        <title>Expanding an expanded genome: long-read sequencing of Trypanosoma cruzi.</title>
        <authorList>
            <person name="Berna L."/>
            <person name="Rodriguez M."/>
            <person name="Chiribao M.L."/>
            <person name="Parodi-Talice A."/>
            <person name="Pita S."/>
            <person name="Rijo G."/>
            <person name="Alvarez-Valin F."/>
            <person name="Robello C."/>
        </authorList>
    </citation>
    <scope>NUCLEOTIDE SEQUENCE [LARGE SCALE GENOMIC DNA]</scope>
    <source>
        <strain evidence="5 6">TCC</strain>
    </source>
</reference>
<evidence type="ECO:0000256" key="1">
    <source>
        <dbReference type="SAM" id="MobiDB-lite"/>
    </source>
</evidence>
<dbReference type="InterPro" id="IPR046835">
    <property type="entry name" value="RHS_N"/>
</dbReference>
<dbReference type="Pfam" id="PF07999">
    <property type="entry name" value="RHSP"/>
    <property type="match status" value="1"/>
</dbReference>
<accession>A0A2V2VMS4</accession>
<dbReference type="VEuPathDB" id="TriTrypDB:C3747_253g60"/>
<dbReference type="AlphaFoldDB" id="A0A2V2VMS4"/>
<dbReference type="VEuPathDB" id="TriTrypDB:C4B63_117g69"/>
<dbReference type="InterPro" id="IPR052980">
    <property type="entry name" value="Crinkler_effector"/>
</dbReference>
<dbReference type="PANTHER" id="PTHR33129">
    <property type="entry name" value="PROTEIN KINASE DOMAIN-CONTAINING PROTEIN-RELATED"/>
    <property type="match status" value="1"/>
</dbReference>
<dbReference type="EMBL" id="PRFC01000253">
    <property type="protein sequence ID" value="PWU96518.1"/>
    <property type="molecule type" value="Genomic_DNA"/>
</dbReference>
<dbReference type="VEuPathDB" id="TriTrypDB:TcCLB.509223.20"/>
<dbReference type="PANTHER" id="PTHR33129:SF3">
    <property type="entry name" value="HOT SPOT (RHS) PROTEIN, PUTATIVE-RELATED"/>
    <property type="match status" value="1"/>
</dbReference>
<dbReference type="VEuPathDB" id="TriTrypDB:TcBrA4_0157150"/>
<dbReference type="InterPro" id="IPR056000">
    <property type="entry name" value="DUF7578"/>
</dbReference>
<dbReference type="VEuPathDB" id="TriTrypDB:TcCLB.505373.10"/>
<dbReference type="VEuPathDB" id="TriTrypDB:TcCLB.506113.60"/>
<dbReference type="Proteomes" id="UP000246078">
    <property type="component" value="Unassembled WGS sequence"/>
</dbReference>
<dbReference type="InterPro" id="IPR046836">
    <property type="entry name" value="RHS_C"/>
</dbReference>
<dbReference type="Pfam" id="PF20445">
    <property type="entry name" value="RHS_N"/>
    <property type="match status" value="1"/>
</dbReference>
<comment type="caution">
    <text evidence="5">The sequence shown here is derived from an EMBL/GenBank/DDBJ whole genome shotgun (WGS) entry which is preliminary data.</text>
</comment>
<organism evidence="5 6">
    <name type="scientific">Trypanosoma cruzi</name>
    <dbReference type="NCBI Taxonomy" id="5693"/>
    <lineage>
        <taxon>Eukaryota</taxon>
        <taxon>Discoba</taxon>
        <taxon>Euglenozoa</taxon>
        <taxon>Kinetoplastea</taxon>
        <taxon>Metakinetoplastina</taxon>
        <taxon>Trypanosomatida</taxon>
        <taxon>Trypanosomatidae</taxon>
        <taxon>Trypanosoma</taxon>
        <taxon>Schizotrypanum</taxon>
    </lineage>
</organism>
<feature type="region of interest" description="Disordered" evidence="1">
    <location>
        <begin position="1"/>
        <end position="56"/>
    </location>
</feature>
<evidence type="ECO:0000313" key="6">
    <source>
        <dbReference type="Proteomes" id="UP000246078"/>
    </source>
</evidence>
<dbReference type="Pfam" id="PF24466">
    <property type="entry name" value="DUF7578"/>
    <property type="match status" value="1"/>
</dbReference>
<dbReference type="NCBIfam" id="TIGR01631">
    <property type="entry name" value="Trypano_RHS"/>
    <property type="match status" value="1"/>
</dbReference>
<dbReference type="OrthoDB" id="251324at2759"/>
<evidence type="ECO:0000259" key="4">
    <source>
        <dbReference type="Pfam" id="PF24466"/>
    </source>
</evidence>
<feature type="domain" description="DUF7578" evidence="4">
    <location>
        <begin position="72"/>
        <end position="135"/>
    </location>
</feature>
<protein>
    <submittedName>
        <fullName evidence="5">Putative retrotransposon hot spot (RHS) protein</fullName>
    </submittedName>
</protein>
<sequence>MPPKRNRVQGGNARSRASAAPRVGRQTRARPSSDDETDQPAATHIRVEERQQPQWTMSSTVKDVLREGSTNRTDMRLNDFLTMELDGRGALDANRDVLLKEFFKDPKKYICDAEVLNEMQASDCYKRMERAVRDEMDMEEDVHKLYNKGMYNLLGWPLATPEVKASAHGATKSFLDAAAEEAWNPMTTIAPMYLEGLYESVYNARWHHVVEVRGGEGTGMRVEVGKPEQSWNYKAVGNTLEKDDAVQQSGAAPPRLMVLTSDKGWPYTLNGPHRCGNDLCVNCEVDRVWQIVKGDLNKWLSNSDLTLNPSPLFRLLIGTPGIGKSMAASSYLLYQLLQYDVEKLPAVVHCFGTTMYVFDKTAKTVKKYNGEITSRNLLYGLWKRGMKGYIIYDVETQGTQPDPGFAPSTGWGMILVSSPEVSNYDGWEEQLKVSRIIMNCPDETDVKAMCAWMKRDETKKKQAECWRMVEERMEKVGPIIRHIFDANEYGKRTKDVLRTLRWFNMGDRGKYFTQGGENEWHSEGPSQKLLKVVRVREHGPIEDFANAPICVHLGILTVSRLAKVLSPHDILFLVLGMKNAIQPADLKKYALSVFLKEGFVTSMVKDLKELPPPSPSKPRSSVLTLNPHDYPTEAAAITELNLIDGLQKLKRRLLYIPTSPTFPLVDCFFFMESPRRTLVGLRMTTASAHHTTASTVRQFTERLAAYFEGWEEFARGLSWEMIYVQHADSTPMNDWQGCDCVNPNNKIDAEKKIVAFWDGKVHQYRVMLKGKFPEEIKFSDDSLPEGDKKNRKI</sequence>
<dbReference type="VEuPathDB" id="TriTrypDB:BCY84_05630"/>
<dbReference type="VEuPathDB" id="TriTrypDB:ECC02_009048"/>
<dbReference type="VEuPathDB" id="TriTrypDB:Tc_MARK_9025"/>
<dbReference type="VEuPathDB" id="TriTrypDB:TcG_11813"/>